<dbReference type="InterPro" id="IPR015943">
    <property type="entry name" value="WD40/YVTN_repeat-like_dom_sf"/>
</dbReference>
<protein>
    <recommendedName>
        <fullName evidence="4">Outer membrane protein assembly factor BamB</fullName>
    </recommendedName>
</protein>
<dbReference type="RefSeq" id="WP_072324919.1">
    <property type="nucleotide sequence ID" value="NZ_FPJW01000002.1"/>
</dbReference>
<comment type="similarity">
    <text evidence="4">Belongs to the BamB family.</text>
</comment>
<evidence type="ECO:0000256" key="2">
    <source>
        <dbReference type="ARBA" id="ARBA00023136"/>
    </source>
</evidence>
<feature type="domain" description="Pyrrolo-quinoline quinone repeat" evidence="6">
    <location>
        <begin position="99"/>
        <end position="318"/>
    </location>
</feature>
<dbReference type="PROSITE" id="PS51257">
    <property type="entry name" value="PROKAR_LIPOPROTEIN"/>
    <property type="match status" value="1"/>
</dbReference>
<gene>
    <name evidence="4" type="primary">bamB</name>
    <name evidence="7" type="ORF">SAMN02745752_00655</name>
</gene>
<dbReference type="GO" id="GO:0043165">
    <property type="term" value="P:Gram-negative-bacterium-type cell outer membrane assembly"/>
    <property type="evidence" value="ECO:0007669"/>
    <property type="project" value="UniProtKB-UniRule"/>
</dbReference>
<evidence type="ECO:0000256" key="4">
    <source>
        <dbReference type="HAMAP-Rule" id="MF_00923"/>
    </source>
</evidence>
<accession>A0A1K1UXE2</accession>
<evidence type="ECO:0000256" key="1">
    <source>
        <dbReference type="ARBA" id="ARBA00022729"/>
    </source>
</evidence>
<comment type="subcellular location">
    <subcellularLocation>
        <location evidence="4">Cell outer membrane</location>
        <topology evidence="4">Lipid-anchor</topology>
    </subcellularLocation>
</comment>
<dbReference type="PANTHER" id="PTHR34512:SF30">
    <property type="entry name" value="OUTER MEMBRANE PROTEIN ASSEMBLY FACTOR BAMB"/>
    <property type="match status" value="1"/>
</dbReference>
<dbReference type="PANTHER" id="PTHR34512">
    <property type="entry name" value="CELL SURFACE PROTEIN"/>
    <property type="match status" value="1"/>
</dbReference>
<evidence type="ECO:0000313" key="7">
    <source>
        <dbReference type="EMBL" id="SFX17472.1"/>
    </source>
</evidence>
<dbReference type="OrthoDB" id="5173551at2"/>
<dbReference type="GO" id="GO:0009279">
    <property type="term" value="C:cell outer membrane"/>
    <property type="evidence" value="ECO:0007669"/>
    <property type="project" value="UniProtKB-SubCell"/>
</dbReference>
<keyword evidence="8" id="KW-1185">Reference proteome</keyword>
<proteinExistence type="inferred from homology"/>
<evidence type="ECO:0000313" key="8">
    <source>
        <dbReference type="Proteomes" id="UP000182350"/>
    </source>
</evidence>
<dbReference type="InterPro" id="IPR017687">
    <property type="entry name" value="BamB"/>
</dbReference>
<dbReference type="STRING" id="1122209.SAMN02745752_00655"/>
<dbReference type="Gene3D" id="2.130.10.10">
    <property type="entry name" value="YVTN repeat-like/Quinoprotein amine dehydrogenase"/>
    <property type="match status" value="1"/>
</dbReference>
<dbReference type="InterPro" id="IPR011047">
    <property type="entry name" value="Quinoprotein_ADH-like_sf"/>
</dbReference>
<dbReference type="SUPFAM" id="SSF50998">
    <property type="entry name" value="Quinoprotein alcohol dehydrogenase-like"/>
    <property type="match status" value="1"/>
</dbReference>
<evidence type="ECO:0000259" key="6">
    <source>
        <dbReference type="Pfam" id="PF13360"/>
    </source>
</evidence>
<evidence type="ECO:0000256" key="3">
    <source>
        <dbReference type="ARBA" id="ARBA00023237"/>
    </source>
</evidence>
<keyword evidence="4" id="KW-0564">Palmitate</keyword>
<keyword evidence="2 4" id="KW-0472">Membrane</keyword>
<comment type="function">
    <text evidence="4">Part of the outer membrane protein assembly complex, which is involved in assembly and insertion of beta-barrel proteins into the outer membrane.</text>
</comment>
<keyword evidence="4" id="KW-0449">Lipoprotein</keyword>
<comment type="subunit">
    <text evidence="4">Part of the Bam complex.</text>
</comment>
<keyword evidence="3 4" id="KW-0998">Cell outer membrane</keyword>
<dbReference type="GO" id="GO:0051205">
    <property type="term" value="P:protein insertion into membrane"/>
    <property type="evidence" value="ECO:0007669"/>
    <property type="project" value="UniProtKB-UniRule"/>
</dbReference>
<dbReference type="SMART" id="SM00564">
    <property type="entry name" value="PQQ"/>
    <property type="match status" value="7"/>
</dbReference>
<feature type="chain" id="PRO_5013405572" description="Outer membrane protein assembly factor BamB" evidence="5">
    <location>
        <begin position="31"/>
        <end position="393"/>
    </location>
</feature>
<evidence type="ECO:0000256" key="5">
    <source>
        <dbReference type="SAM" id="SignalP"/>
    </source>
</evidence>
<dbReference type="NCBIfam" id="TIGR03300">
    <property type="entry name" value="assembly_YfgL"/>
    <property type="match status" value="1"/>
</dbReference>
<feature type="signal peptide" evidence="5">
    <location>
        <begin position="1"/>
        <end position="30"/>
    </location>
</feature>
<sequence>MRNTLSGLRYLKYPVAACLLALLAACSSLPEPQYPPAPLPAHSGEDRLTSVWRDHSGYGERWRGYQLLPALRGNLLVTADAQGLLQAFDLSRTGFLQSDLLWMKDLEVGVSAGLALHDNHLYVATQNGELLSLDISNGNELWRVRLSSEALSPPQADGNLLVVHTADGKLAGFDRSNGRQLWLHDSLIPLLTLRGTAAPTVTSLQTFAGFANGKLVAVDNRTGQARWEARVAQPRGRTDIERLVDINGQARLAQGMLIVNSFQGQTQALDPFSGRARWSRDLSSYHAAAIHDGKVFVVDEASRIHALDLLSGSSLWQQDKLYGRSLTEPVILSGRLVVADYQGYLHLLDPDSGKLTGRRSFDLDGIRATPVIDDNRLLVHSIRGRLGLFTLKN</sequence>
<dbReference type="InterPro" id="IPR018391">
    <property type="entry name" value="PQQ_b-propeller_rpt"/>
</dbReference>
<name>A0A1K1UXE2_9GAMM</name>
<dbReference type="Proteomes" id="UP000182350">
    <property type="component" value="Unassembled WGS sequence"/>
</dbReference>
<dbReference type="Pfam" id="PF13360">
    <property type="entry name" value="PQQ_2"/>
    <property type="match status" value="1"/>
</dbReference>
<dbReference type="EMBL" id="FPJW01000002">
    <property type="protein sequence ID" value="SFX17472.1"/>
    <property type="molecule type" value="Genomic_DNA"/>
</dbReference>
<dbReference type="InterPro" id="IPR002372">
    <property type="entry name" value="PQQ_rpt_dom"/>
</dbReference>
<dbReference type="HAMAP" id="MF_00923">
    <property type="entry name" value="OM_assembly_BamB"/>
    <property type="match status" value="1"/>
</dbReference>
<reference evidence="7 8" key="1">
    <citation type="submission" date="2016-11" db="EMBL/GenBank/DDBJ databases">
        <authorList>
            <person name="Jaros S."/>
            <person name="Januszkiewicz K."/>
            <person name="Wedrychowicz H."/>
        </authorList>
    </citation>
    <scope>NUCLEOTIDE SEQUENCE [LARGE SCALE GENOMIC DNA]</scope>
    <source>
        <strain evidence="7 8">DSM 21637</strain>
    </source>
</reference>
<organism evidence="7 8">
    <name type="scientific">Marinospirillum alkaliphilum DSM 21637</name>
    <dbReference type="NCBI Taxonomy" id="1122209"/>
    <lineage>
        <taxon>Bacteria</taxon>
        <taxon>Pseudomonadati</taxon>
        <taxon>Pseudomonadota</taxon>
        <taxon>Gammaproteobacteria</taxon>
        <taxon>Oceanospirillales</taxon>
        <taxon>Oceanospirillaceae</taxon>
        <taxon>Marinospirillum</taxon>
    </lineage>
</organism>
<dbReference type="AlphaFoldDB" id="A0A1K1UXE2"/>
<keyword evidence="1 4" id="KW-0732">Signal</keyword>